<comment type="caution">
    <text evidence="6">The sequence shown here is derived from an EMBL/GenBank/DDBJ whole genome shotgun (WGS) entry which is preliminary data.</text>
</comment>
<dbReference type="PANTHER" id="PTHR47989:SF43">
    <property type="entry name" value="CALCIUM_CALMODULIN-REGULATED RECEPTOR-LIKE KINASE 2"/>
    <property type="match status" value="1"/>
</dbReference>
<dbReference type="Proteomes" id="UP000489600">
    <property type="component" value="Unassembled WGS sequence"/>
</dbReference>
<keyword evidence="3" id="KW-0808">Transferase</keyword>
<sequence>MRILQKNNGEVINFMAAKRRDSLCWEERFQITLDISHGTEYLHEGVSHRDLKSANILLDHSMRVKVADFGLSKEMVLDRMTSGLKGTHGYPYISTNKYTMKSVDIYSFGASMSPNGINEIVDQKLVDNASIKEVRLMAKIANICVHKTPRKRPSIGEATQFILKIKQGRSRSRRQDTMFSSFGVGDVEDLSRVISRIKEQHVELGLFAGVKEEDHQERNNTTIL</sequence>
<evidence type="ECO:0000313" key="7">
    <source>
        <dbReference type="Proteomes" id="UP000489600"/>
    </source>
</evidence>
<keyword evidence="3" id="KW-0418">Kinase</keyword>
<evidence type="ECO:0000256" key="3">
    <source>
        <dbReference type="ARBA" id="ARBA00022777"/>
    </source>
</evidence>
<organism evidence="6 7">
    <name type="scientific">Arabis nemorensis</name>
    <dbReference type="NCBI Taxonomy" id="586526"/>
    <lineage>
        <taxon>Eukaryota</taxon>
        <taxon>Viridiplantae</taxon>
        <taxon>Streptophyta</taxon>
        <taxon>Embryophyta</taxon>
        <taxon>Tracheophyta</taxon>
        <taxon>Spermatophyta</taxon>
        <taxon>Magnoliopsida</taxon>
        <taxon>eudicotyledons</taxon>
        <taxon>Gunneridae</taxon>
        <taxon>Pentapetalae</taxon>
        <taxon>rosids</taxon>
        <taxon>malvids</taxon>
        <taxon>Brassicales</taxon>
        <taxon>Brassicaceae</taxon>
        <taxon>Arabideae</taxon>
        <taxon>Arabis</taxon>
    </lineage>
</organism>
<dbReference type="InterPro" id="IPR008271">
    <property type="entry name" value="Ser/Thr_kinase_AS"/>
</dbReference>
<dbReference type="GO" id="GO:0005524">
    <property type="term" value="F:ATP binding"/>
    <property type="evidence" value="ECO:0007669"/>
    <property type="project" value="UniProtKB-KW"/>
</dbReference>
<reference evidence="6" key="1">
    <citation type="submission" date="2019-07" db="EMBL/GenBank/DDBJ databases">
        <authorList>
            <person name="Dittberner H."/>
        </authorList>
    </citation>
    <scope>NUCLEOTIDE SEQUENCE [LARGE SCALE GENOMIC DNA]</scope>
</reference>
<dbReference type="GO" id="GO:0004674">
    <property type="term" value="F:protein serine/threonine kinase activity"/>
    <property type="evidence" value="ECO:0007669"/>
    <property type="project" value="UniProtKB-KW"/>
</dbReference>
<dbReference type="SUPFAM" id="SSF56112">
    <property type="entry name" value="Protein kinase-like (PK-like)"/>
    <property type="match status" value="1"/>
</dbReference>
<protein>
    <recommendedName>
        <fullName evidence="5">Protein kinase domain-containing protein</fullName>
    </recommendedName>
</protein>
<dbReference type="OrthoDB" id="4062651at2759"/>
<dbReference type="InterPro" id="IPR000719">
    <property type="entry name" value="Prot_kinase_dom"/>
</dbReference>
<dbReference type="Pfam" id="PF00069">
    <property type="entry name" value="Pkinase"/>
    <property type="match status" value="1"/>
</dbReference>
<keyword evidence="1" id="KW-0723">Serine/threonine-protein kinase</keyword>
<dbReference type="PROSITE" id="PS50011">
    <property type="entry name" value="PROTEIN_KINASE_DOM"/>
    <property type="match status" value="1"/>
</dbReference>
<dbReference type="PROSITE" id="PS00108">
    <property type="entry name" value="PROTEIN_KINASE_ST"/>
    <property type="match status" value="1"/>
</dbReference>
<evidence type="ECO:0000256" key="2">
    <source>
        <dbReference type="ARBA" id="ARBA00022741"/>
    </source>
</evidence>
<evidence type="ECO:0000256" key="1">
    <source>
        <dbReference type="ARBA" id="ARBA00022527"/>
    </source>
</evidence>
<evidence type="ECO:0000256" key="4">
    <source>
        <dbReference type="ARBA" id="ARBA00022840"/>
    </source>
</evidence>
<dbReference type="Gene3D" id="1.10.510.10">
    <property type="entry name" value="Transferase(Phosphotransferase) domain 1"/>
    <property type="match status" value="1"/>
</dbReference>
<evidence type="ECO:0000313" key="6">
    <source>
        <dbReference type="EMBL" id="VVA92861.1"/>
    </source>
</evidence>
<accession>A0A565ATY2</accession>
<name>A0A565ATY2_9BRAS</name>
<feature type="domain" description="Protein kinase" evidence="5">
    <location>
        <begin position="1"/>
        <end position="162"/>
    </location>
</feature>
<keyword evidence="7" id="KW-1185">Reference proteome</keyword>
<proteinExistence type="predicted"/>
<gene>
    <name evidence="6" type="ORF">ANE_LOCUS3306</name>
</gene>
<evidence type="ECO:0000259" key="5">
    <source>
        <dbReference type="PROSITE" id="PS50011"/>
    </source>
</evidence>
<keyword evidence="4" id="KW-0067">ATP-binding</keyword>
<dbReference type="PANTHER" id="PTHR47989">
    <property type="entry name" value="OS01G0750732 PROTEIN"/>
    <property type="match status" value="1"/>
</dbReference>
<dbReference type="SMART" id="SM00220">
    <property type="entry name" value="S_TKc"/>
    <property type="match status" value="1"/>
</dbReference>
<dbReference type="EMBL" id="CABITT030000001">
    <property type="protein sequence ID" value="VVA92861.1"/>
    <property type="molecule type" value="Genomic_DNA"/>
</dbReference>
<dbReference type="InterPro" id="IPR011009">
    <property type="entry name" value="Kinase-like_dom_sf"/>
</dbReference>
<dbReference type="AlphaFoldDB" id="A0A565ATY2"/>
<keyword evidence="2" id="KW-0547">Nucleotide-binding</keyword>